<reference evidence="1" key="1">
    <citation type="submission" date="2017-07" db="EMBL/GenBank/DDBJ databases">
        <title>Taro Niue Genome Assembly and Annotation.</title>
        <authorList>
            <person name="Atibalentja N."/>
            <person name="Keating K."/>
            <person name="Fields C.J."/>
        </authorList>
    </citation>
    <scope>NUCLEOTIDE SEQUENCE</scope>
    <source>
        <strain evidence="1">Niue_2</strain>
        <tissue evidence="1">Leaf</tissue>
    </source>
</reference>
<keyword evidence="2" id="KW-1185">Reference proteome</keyword>
<name>A0A843XKP4_COLES</name>
<sequence>MKFCTNFCVRIYFESDHC</sequence>
<protein>
    <submittedName>
        <fullName evidence="1">Uncharacterized protein</fullName>
    </submittedName>
</protein>
<accession>A0A843XKP4</accession>
<gene>
    <name evidence="1" type="ORF">Taro_052794</name>
</gene>
<proteinExistence type="predicted"/>
<dbReference type="Proteomes" id="UP000652761">
    <property type="component" value="Unassembled WGS sequence"/>
</dbReference>
<evidence type="ECO:0000313" key="1">
    <source>
        <dbReference type="EMBL" id="MQM19782.1"/>
    </source>
</evidence>
<dbReference type="AlphaFoldDB" id="A0A843XKP4"/>
<organism evidence="1 2">
    <name type="scientific">Colocasia esculenta</name>
    <name type="common">Wild taro</name>
    <name type="synonym">Arum esculentum</name>
    <dbReference type="NCBI Taxonomy" id="4460"/>
    <lineage>
        <taxon>Eukaryota</taxon>
        <taxon>Viridiplantae</taxon>
        <taxon>Streptophyta</taxon>
        <taxon>Embryophyta</taxon>
        <taxon>Tracheophyta</taxon>
        <taxon>Spermatophyta</taxon>
        <taxon>Magnoliopsida</taxon>
        <taxon>Liliopsida</taxon>
        <taxon>Araceae</taxon>
        <taxon>Aroideae</taxon>
        <taxon>Colocasieae</taxon>
        <taxon>Colocasia</taxon>
    </lineage>
</organism>
<evidence type="ECO:0000313" key="2">
    <source>
        <dbReference type="Proteomes" id="UP000652761"/>
    </source>
</evidence>
<dbReference type="EMBL" id="NMUH01009197">
    <property type="protein sequence ID" value="MQM19782.1"/>
    <property type="molecule type" value="Genomic_DNA"/>
</dbReference>
<comment type="caution">
    <text evidence="1">The sequence shown here is derived from an EMBL/GenBank/DDBJ whole genome shotgun (WGS) entry which is preliminary data.</text>
</comment>